<feature type="transmembrane region" description="Helical" evidence="8">
    <location>
        <begin position="433"/>
        <end position="452"/>
    </location>
</feature>
<feature type="transmembrane region" description="Helical" evidence="8">
    <location>
        <begin position="114"/>
        <end position="135"/>
    </location>
</feature>
<dbReference type="NCBIfam" id="TIGR00711">
    <property type="entry name" value="efflux_EmrB"/>
    <property type="match status" value="1"/>
</dbReference>
<keyword evidence="6 8" id="KW-1133">Transmembrane helix</keyword>
<reference evidence="10 11" key="1">
    <citation type="submission" date="2016-10" db="EMBL/GenBank/DDBJ databases">
        <authorList>
            <person name="de Groot N.N."/>
        </authorList>
    </citation>
    <scope>NUCLEOTIDE SEQUENCE [LARGE SCALE GENOMIC DNA]</scope>
    <source>
        <strain evidence="10 11">DSM 22788</strain>
    </source>
</reference>
<protein>
    <submittedName>
        <fullName evidence="10">Drug resistance transporter, EmrB/QacA subfamily</fullName>
    </submittedName>
</protein>
<dbReference type="eggNOG" id="COG0477">
    <property type="taxonomic scope" value="Bacteria"/>
</dbReference>
<dbReference type="AlphaFoldDB" id="A0A1H1A0L8"/>
<feature type="transmembrane region" description="Helical" evidence="8">
    <location>
        <begin position="57"/>
        <end position="77"/>
    </location>
</feature>
<evidence type="ECO:0000256" key="8">
    <source>
        <dbReference type="SAM" id="Phobius"/>
    </source>
</evidence>
<keyword evidence="7 8" id="KW-0472">Membrane</keyword>
<dbReference type="InterPro" id="IPR011701">
    <property type="entry name" value="MFS"/>
</dbReference>
<evidence type="ECO:0000256" key="2">
    <source>
        <dbReference type="ARBA" id="ARBA00008537"/>
    </source>
</evidence>
<dbReference type="GO" id="GO:0022857">
    <property type="term" value="F:transmembrane transporter activity"/>
    <property type="evidence" value="ECO:0007669"/>
    <property type="project" value="InterPro"/>
</dbReference>
<accession>A0A1H1A0L8</accession>
<dbReference type="SUPFAM" id="SSF103473">
    <property type="entry name" value="MFS general substrate transporter"/>
    <property type="match status" value="1"/>
</dbReference>
<dbReference type="Gene3D" id="1.20.1720.10">
    <property type="entry name" value="Multidrug resistance protein D"/>
    <property type="match status" value="1"/>
</dbReference>
<gene>
    <name evidence="10" type="ORF">SAMN04488565_2204</name>
</gene>
<dbReference type="GO" id="GO:0005886">
    <property type="term" value="C:plasma membrane"/>
    <property type="evidence" value="ECO:0007669"/>
    <property type="project" value="UniProtKB-SubCell"/>
</dbReference>
<name>A0A1H1A0L8_9MICO</name>
<sequence>MVVAPTVQESAPTRRDWLGLAVLSIGLGLIVLDGTIVGVALPTIIVDLHLDLTEAQWVNSLYAVLLAALLLSTGNVADRWGRKRLFLVGLIVFVAGSLLAAAGSTTAMLIGARAVQAVGAAFIMPSTLSTVNAVFRGKYRAAAFGVWGAVISGAAAVGPLAGGALTQWTSWHWIFLVNLPLGALVFVGAIFTVPESRGKKTRPGVDVDGALLSAIGFGALVFAVIEGPDLGWWTPKNNLTVFGWVWSKDAAISAVPVAFGIAAIALVLFVVWERHREKVQRAALLDLGLFSFSTFSWGNLTAAMVAVGEFATIFVLPLYFINALGLDVMGAGLVLAAMAVGAFLSGAAARHLATKFGAPGTVLIGLGLEVAGVLALALLLGPATPGWLIAIPLTVYGLGLGLASAQLTGTVLRDIPVNVSGQGSATQSTVRQIGSALGTAFAGATLSISLALTLPTALTHAGITGAEADSLADATRQSAGTTIIQLREQARSSSLHDQTVTAADALTIGIANATRWALLIATVFLALGFIGALRLRQASVSTHINSSAPEEVLPS</sequence>
<dbReference type="STRING" id="1079994.SAMN04488565_2204"/>
<dbReference type="RefSeq" id="WP_010157068.1">
    <property type="nucleotide sequence ID" value="NZ_FNKB01000001.1"/>
</dbReference>
<keyword evidence="5 8" id="KW-0812">Transmembrane</keyword>
<dbReference type="InterPro" id="IPR004638">
    <property type="entry name" value="EmrB-like"/>
</dbReference>
<comment type="similarity">
    <text evidence="2">Belongs to the major facilitator superfamily. EmrB family.</text>
</comment>
<feature type="transmembrane region" description="Helical" evidence="8">
    <location>
        <begin position="250"/>
        <end position="272"/>
    </location>
</feature>
<feature type="transmembrane region" description="Helical" evidence="8">
    <location>
        <begin position="516"/>
        <end position="535"/>
    </location>
</feature>
<evidence type="ECO:0000313" key="11">
    <source>
        <dbReference type="Proteomes" id="UP000182690"/>
    </source>
</evidence>
<evidence type="ECO:0000313" key="10">
    <source>
        <dbReference type="EMBL" id="SDQ32816.1"/>
    </source>
</evidence>
<dbReference type="PANTHER" id="PTHR42718">
    <property type="entry name" value="MAJOR FACILITATOR SUPERFAMILY MULTIDRUG TRANSPORTER MFSC"/>
    <property type="match status" value="1"/>
</dbReference>
<dbReference type="CDD" id="cd17321">
    <property type="entry name" value="MFS_MMR_MDR_like"/>
    <property type="match status" value="1"/>
</dbReference>
<feature type="transmembrane region" description="Helical" evidence="8">
    <location>
        <begin position="319"/>
        <end position="344"/>
    </location>
</feature>
<dbReference type="PRINTS" id="PR01036">
    <property type="entry name" value="TCRTETB"/>
</dbReference>
<feature type="domain" description="Major facilitator superfamily (MFS) profile" evidence="9">
    <location>
        <begin position="19"/>
        <end position="540"/>
    </location>
</feature>
<dbReference type="InterPro" id="IPR020846">
    <property type="entry name" value="MFS_dom"/>
</dbReference>
<proteinExistence type="inferred from homology"/>
<evidence type="ECO:0000256" key="6">
    <source>
        <dbReference type="ARBA" id="ARBA00022989"/>
    </source>
</evidence>
<evidence type="ECO:0000256" key="7">
    <source>
        <dbReference type="ARBA" id="ARBA00023136"/>
    </source>
</evidence>
<dbReference type="PROSITE" id="PS00216">
    <property type="entry name" value="SUGAR_TRANSPORT_1"/>
    <property type="match status" value="1"/>
</dbReference>
<evidence type="ECO:0000256" key="5">
    <source>
        <dbReference type="ARBA" id="ARBA00022692"/>
    </source>
</evidence>
<feature type="transmembrane region" description="Helical" evidence="8">
    <location>
        <begin position="284"/>
        <end position="307"/>
    </location>
</feature>
<dbReference type="PROSITE" id="PS50850">
    <property type="entry name" value="MFS"/>
    <property type="match status" value="1"/>
</dbReference>
<keyword evidence="4" id="KW-1003">Cell membrane</keyword>
<feature type="transmembrane region" description="Helical" evidence="8">
    <location>
        <begin position="387"/>
        <end position="412"/>
    </location>
</feature>
<feature type="transmembrane region" description="Helical" evidence="8">
    <location>
        <begin position="20"/>
        <end position="45"/>
    </location>
</feature>
<dbReference type="EMBL" id="FNKB01000001">
    <property type="protein sequence ID" value="SDQ32816.1"/>
    <property type="molecule type" value="Genomic_DNA"/>
</dbReference>
<comment type="subcellular location">
    <subcellularLocation>
        <location evidence="1">Cell membrane</location>
        <topology evidence="1">Multi-pass membrane protein</topology>
    </subcellularLocation>
</comment>
<feature type="transmembrane region" description="Helical" evidence="8">
    <location>
        <begin position="205"/>
        <end position="225"/>
    </location>
</feature>
<evidence type="ECO:0000256" key="1">
    <source>
        <dbReference type="ARBA" id="ARBA00004651"/>
    </source>
</evidence>
<dbReference type="OrthoDB" id="9781469at2"/>
<evidence type="ECO:0000256" key="4">
    <source>
        <dbReference type="ARBA" id="ARBA00022475"/>
    </source>
</evidence>
<dbReference type="InterPro" id="IPR005829">
    <property type="entry name" value="Sugar_transporter_CS"/>
</dbReference>
<feature type="transmembrane region" description="Helical" evidence="8">
    <location>
        <begin position="171"/>
        <end position="193"/>
    </location>
</feature>
<organism evidence="10 11">
    <name type="scientific">Leucobacter chromiiresistens</name>
    <dbReference type="NCBI Taxonomy" id="1079994"/>
    <lineage>
        <taxon>Bacteria</taxon>
        <taxon>Bacillati</taxon>
        <taxon>Actinomycetota</taxon>
        <taxon>Actinomycetes</taxon>
        <taxon>Micrococcales</taxon>
        <taxon>Microbacteriaceae</taxon>
        <taxon>Leucobacter</taxon>
    </lineage>
</organism>
<evidence type="ECO:0000256" key="3">
    <source>
        <dbReference type="ARBA" id="ARBA00022448"/>
    </source>
</evidence>
<evidence type="ECO:0000259" key="9">
    <source>
        <dbReference type="PROSITE" id="PS50850"/>
    </source>
</evidence>
<dbReference type="Gene3D" id="1.20.1250.20">
    <property type="entry name" value="MFS general substrate transporter like domains"/>
    <property type="match status" value="1"/>
</dbReference>
<feature type="transmembrane region" description="Helical" evidence="8">
    <location>
        <begin position="84"/>
        <end position="102"/>
    </location>
</feature>
<feature type="transmembrane region" description="Helical" evidence="8">
    <location>
        <begin position="142"/>
        <end position="165"/>
    </location>
</feature>
<dbReference type="Proteomes" id="UP000182690">
    <property type="component" value="Unassembled WGS sequence"/>
</dbReference>
<keyword evidence="3" id="KW-0813">Transport</keyword>
<feature type="transmembrane region" description="Helical" evidence="8">
    <location>
        <begin position="356"/>
        <end position="381"/>
    </location>
</feature>
<dbReference type="InterPro" id="IPR036259">
    <property type="entry name" value="MFS_trans_sf"/>
</dbReference>
<dbReference type="PANTHER" id="PTHR42718:SF9">
    <property type="entry name" value="MAJOR FACILITATOR SUPERFAMILY MULTIDRUG TRANSPORTER MFSC"/>
    <property type="match status" value="1"/>
</dbReference>
<dbReference type="Pfam" id="PF07690">
    <property type="entry name" value="MFS_1"/>
    <property type="match status" value="1"/>
</dbReference>